<proteinExistence type="inferred from homology"/>
<dbReference type="Pfam" id="PF00589">
    <property type="entry name" value="Phage_integrase"/>
    <property type="match status" value="1"/>
</dbReference>
<evidence type="ECO:0000259" key="4">
    <source>
        <dbReference type="PROSITE" id="PS51898"/>
    </source>
</evidence>
<dbReference type="OrthoDB" id="9785687at2"/>
<dbReference type="Gene3D" id="1.10.150.130">
    <property type="match status" value="1"/>
</dbReference>
<evidence type="ECO:0000313" key="5">
    <source>
        <dbReference type="EMBL" id="SHM78013.1"/>
    </source>
</evidence>
<dbReference type="InterPro" id="IPR010998">
    <property type="entry name" value="Integrase_recombinase_N"/>
</dbReference>
<dbReference type="PANTHER" id="PTHR30349:SF64">
    <property type="entry name" value="PROPHAGE INTEGRASE INTD-RELATED"/>
    <property type="match status" value="1"/>
</dbReference>
<dbReference type="GO" id="GO:0003677">
    <property type="term" value="F:DNA binding"/>
    <property type="evidence" value="ECO:0007669"/>
    <property type="project" value="UniProtKB-KW"/>
</dbReference>
<dbReference type="PROSITE" id="PS51898">
    <property type="entry name" value="TYR_RECOMBINASE"/>
    <property type="match status" value="1"/>
</dbReference>
<dbReference type="SUPFAM" id="SSF56349">
    <property type="entry name" value="DNA breaking-rejoining enzymes"/>
    <property type="match status" value="1"/>
</dbReference>
<dbReference type="GO" id="GO:0015074">
    <property type="term" value="P:DNA integration"/>
    <property type="evidence" value="ECO:0007669"/>
    <property type="project" value="InterPro"/>
</dbReference>
<comment type="similarity">
    <text evidence="1">Belongs to the 'phage' integrase family.</text>
</comment>
<dbReference type="PANTHER" id="PTHR30349">
    <property type="entry name" value="PHAGE INTEGRASE-RELATED"/>
    <property type="match status" value="1"/>
</dbReference>
<dbReference type="STRING" id="447595.SAMN05660826_01938"/>
<sequence>MGAIPLEKLKPLHLQTFYKELIEGPRLDGKKGPLSQASLVYHHRVIHKALDTAVKQQLIPYNIADSVELPKIQKELITYDPDDEIDNTQAVKILDEQQVNYMLEKARETPYYALLFLAVRTGMRRGELLALRWKDIDERQKIIKVRQTIGYTPEKGIFFKAPKTKNSRRNIDVSEDAIKVLKNHRKQQHEKKLLLGPNYNDYDLVFCQDNGLPMHPDTISSWFPEFLERIGLPRLNFHCLRHTHASLLLKAGVDVKIISERLGHSSVRITYDIYSHLMPGMQRTAVEKLEQLLK</sequence>
<evidence type="ECO:0000313" key="6">
    <source>
        <dbReference type="Proteomes" id="UP000184375"/>
    </source>
</evidence>
<dbReference type="Proteomes" id="UP000184375">
    <property type="component" value="Unassembled WGS sequence"/>
</dbReference>
<feature type="domain" description="Tyr recombinase" evidence="4">
    <location>
        <begin position="89"/>
        <end position="287"/>
    </location>
</feature>
<dbReference type="AlphaFoldDB" id="A0A1M7LK78"/>
<dbReference type="Gene3D" id="1.10.443.10">
    <property type="entry name" value="Intergrase catalytic core"/>
    <property type="match status" value="1"/>
</dbReference>
<dbReference type="GO" id="GO:0006310">
    <property type="term" value="P:DNA recombination"/>
    <property type="evidence" value="ECO:0007669"/>
    <property type="project" value="UniProtKB-KW"/>
</dbReference>
<keyword evidence="6" id="KW-1185">Reference proteome</keyword>
<dbReference type="InterPro" id="IPR050090">
    <property type="entry name" value="Tyrosine_recombinase_XerCD"/>
</dbReference>
<name>A0A1M7LK78_9FIRM</name>
<reference evidence="6" key="1">
    <citation type="submission" date="2016-11" db="EMBL/GenBank/DDBJ databases">
        <authorList>
            <person name="Varghese N."/>
            <person name="Submissions S."/>
        </authorList>
    </citation>
    <scope>NUCLEOTIDE SEQUENCE [LARGE SCALE GENOMIC DNA]</scope>
    <source>
        <strain evidence="6">DSM 18802</strain>
    </source>
</reference>
<organism evidence="5 6">
    <name type="scientific">Caldanaerovirga acetigignens</name>
    <dbReference type="NCBI Taxonomy" id="447595"/>
    <lineage>
        <taxon>Bacteria</taxon>
        <taxon>Bacillati</taxon>
        <taxon>Bacillota</taxon>
        <taxon>Clostridia</taxon>
        <taxon>Thermosediminibacterales</taxon>
        <taxon>Thermosediminibacteraceae</taxon>
        <taxon>Caldanaerovirga</taxon>
    </lineage>
</organism>
<keyword evidence="3" id="KW-0233">DNA recombination</keyword>
<gene>
    <name evidence="5" type="ORF">SAMN05660826_01938</name>
</gene>
<dbReference type="InterPro" id="IPR002104">
    <property type="entry name" value="Integrase_catalytic"/>
</dbReference>
<accession>A0A1M7LK78</accession>
<dbReference type="InterPro" id="IPR011010">
    <property type="entry name" value="DNA_brk_join_enz"/>
</dbReference>
<dbReference type="InterPro" id="IPR013762">
    <property type="entry name" value="Integrase-like_cat_sf"/>
</dbReference>
<keyword evidence="2" id="KW-0238">DNA-binding</keyword>
<dbReference type="CDD" id="cd01189">
    <property type="entry name" value="INT_ICEBs1_C_like"/>
    <property type="match status" value="1"/>
</dbReference>
<protein>
    <submittedName>
        <fullName evidence="5">Site-specific recombinase XerD</fullName>
    </submittedName>
</protein>
<evidence type="ECO:0000256" key="2">
    <source>
        <dbReference type="ARBA" id="ARBA00023125"/>
    </source>
</evidence>
<evidence type="ECO:0000256" key="3">
    <source>
        <dbReference type="ARBA" id="ARBA00023172"/>
    </source>
</evidence>
<dbReference type="EMBL" id="FRCR01000012">
    <property type="protein sequence ID" value="SHM78013.1"/>
    <property type="molecule type" value="Genomic_DNA"/>
</dbReference>
<evidence type="ECO:0000256" key="1">
    <source>
        <dbReference type="ARBA" id="ARBA00008857"/>
    </source>
</evidence>